<dbReference type="PROSITE" id="PS50297">
    <property type="entry name" value="ANK_REP_REGION"/>
    <property type="match status" value="4"/>
</dbReference>
<organism evidence="6 7">
    <name type="scientific">Cylindrodendrum hubeiense</name>
    <dbReference type="NCBI Taxonomy" id="595255"/>
    <lineage>
        <taxon>Eukaryota</taxon>
        <taxon>Fungi</taxon>
        <taxon>Dikarya</taxon>
        <taxon>Ascomycota</taxon>
        <taxon>Pezizomycotina</taxon>
        <taxon>Sordariomycetes</taxon>
        <taxon>Hypocreomycetidae</taxon>
        <taxon>Hypocreales</taxon>
        <taxon>Nectriaceae</taxon>
        <taxon>Cylindrodendrum</taxon>
    </lineage>
</organism>
<dbReference type="Pfam" id="PF24883">
    <property type="entry name" value="NPHP3_N"/>
    <property type="match status" value="1"/>
</dbReference>
<dbReference type="InterPro" id="IPR002110">
    <property type="entry name" value="Ankyrin_rpt"/>
</dbReference>
<dbReference type="InterPro" id="IPR027417">
    <property type="entry name" value="P-loop_NTPase"/>
</dbReference>
<evidence type="ECO:0000256" key="3">
    <source>
        <dbReference type="PROSITE-ProRule" id="PRU00023"/>
    </source>
</evidence>
<gene>
    <name evidence="6" type="ORF">G7Z17_g5140</name>
</gene>
<dbReference type="Pfam" id="PF12796">
    <property type="entry name" value="Ank_2"/>
    <property type="match status" value="3"/>
</dbReference>
<dbReference type="Gene3D" id="1.25.40.20">
    <property type="entry name" value="Ankyrin repeat-containing domain"/>
    <property type="match status" value="10"/>
</dbReference>
<evidence type="ECO:0000313" key="7">
    <source>
        <dbReference type="Proteomes" id="UP000722485"/>
    </source>
</evidence>
<dbReference type="SMART" id="SM00248">
    <property type="entry name" value="ANK"/>
    <property type="match status" value="23"/>
</dbReference>
<keyword evidence="2 3" id="KW-0040">ANK repeat</keyword>
<feature type="repeat" description="ANK" evidence="3">
    <location>
        <begin position="1199"/>
        <end position="1231"/>
    </location>
</feature>
<feature type="repeat" description="ANK" evidence="3">
    <location>
        <begin position="884"/>
        <end position="921"/>
    </location>
</feature>
<comment type="caution">
    <text evidence="6">The sequence shown here is derived from an EMBL/GenBank/DDBJ whole genome shotgun (WGS) entry which is preliminary data.</text>
</comment>
<dbReference type="InterPro" id="IPR056884">
    <property type="entry name" value="NPHP3-like_N"/>
</dbReference>
<evidence type="ECO:0000256" key="2">
    <source>
        <dbReference type="ARBA" id="ARBA00023043"/>
    </source>
</evidence>
<dbReference type="OrthoDB" id="21416at2759"/>
<dbReference type="PANTHER" id="PTHR24198">
    <property type="entry name" value="ANKYRIN REPEAT AND PROTEIN KINASE DOMAIN-CONTAINING PROTEIN"/>
    <property type="match status" value="1"/>
</dbReference>
<dbReference type="SUPFAM" id="SSF52540">
    <property type="entry name" value="P-loop containing nucleoside triphosphate hydrolases"/>
    <property type="match status" value="1"/>
</dbReference>
<evidence type="ECO:0000259" key="5">
    <source>
        <dbReference type="Pfam" id="PF24883"/>
    </source>
</evidence>
<keyword evidence="7" id="KW-1185">Reference proteome</keyword>
<feature type="compositionally biased region" description="Basic and acidic residues" evidence="4">
    <location>
        <begin position="1278"/>
        <end position="1294"/>
    </location>
</feature>
<dbReference type="Gene3D" id="3.40.50.300">
    <property type="entry name" value="P-loop containing nucleotide triphosphate hydrolases"/>
    <property type="match status" value="1"/>
</dbReference>
<dbReference type="PROSITE" id="PS50088">
    <property type="entry name" value="ANK_REPEAT"/>
    <property type="match status" value="6"/>
</dbReference>
<keyword evidence="1" id="KW-0677">Repeat</keyword>
<name>A0A9P5HCN7_9HYPO</name>
<feature type="repeat" description="ANK" evidence="3">
    <location>
        <begin position="922"/>
        <end position="962"/>
    </location>
</feature>
<feature type="repeat" description="ANK" evidence="3">
    <location>
        <begin position="557"/>
        <end position="589"/>
    </location>
</feature>
<dbReference type="PANTHER" id="PTHR24198:SF165">
    <property type="entry name" value="ANKYRIN REPEAT-CONTAINING PROTEIN-RELATED"/>
    <property type="match status" value="1"/>
</dbReference>
<dbReference type="Pfam" id="PF00023">
    <property type="entry name" value="Ank"/>
    <property type="match status" value="1"/>
</dbReference>
<evidence type="ECO:0000256" key="4">
    <source>
        <dbReference type="SAM" id="MobiDB-lite"/>
    </source>
</evidence>
<evidence type="ECO:0000313" key="6">
    <source>
        <dbReference type="EMBL" id="KAF7551279.1"/>
    </source>
</evidence>
<sequence>MSQCQSPSPSDEDLVVIGQDDVSNYNDDGILPESLETIDKIRDWLKPTEYNTDSSEYHKHLASHLAGTGTWLPSLQKYQQWHDSPDHGLLWIKGIPGSGKSVFAATLAQMLAGEGVPVLFFFFRQIIDANHQPVNLMRDWLDQILVYSPPLQAILNQYVETHRSLDTVSMDDLWKHLRTALAQLPLVYCVADALDEMDQGNDDFVQMLANLGHWRPSRIKVVMTSRPVATVETPMRRIESIRIRMEEALVDVDISTYVRHTLDHSSLPESDKEVIKMAVPGRANGLFLYAKLAMNSFLEPNANVASILQKLPLNLDDLYSGILKEHARRSGIPETTQLQILQWVTHATRSLRLLELADMIKTSSEGELSLKETKSLVRSACGPLLEILPDETISVVHHSLTEFLVSTSRKRNLTGFPVLEFEATHSQLAIACMRYMHGGCLNDLDNSHVSASTKMAMGFPFSTYAVENWYKHAMKCSWSGVYGDQLSQQFDMFLSNSLVRDHWLVLCWHDAVDQVYVKHSKRKLSNLHIAAFCGLDGYLSNIFDRVGNSGIDVLDYAERTPLWWAANRGFPRTVQVLIQAGAATDHTDYDGLKPLHEAAAIGNSEVVTLLLKAGVDPLTPRMRNARLGSRRQSDYAGFSALEYACDHGHLASVEAFLPHLTLDAKHLALHSAVSSSRAQIVRRLLKEPGVDPNKILQGRLPLCVAARRADIDSMEALVDAGADASMQGISSPPTENSARPGFALNEFCSLHTYKPFSPLNLDASQFRRGLSLLIRAGADVNANAVDGVAPLLRTCSLAMFKLLLEAGADHTAERPDGRNVLHCFPDEEDDGGSHLKLLMEMGVDVNKREHLHGKTPLLTAISANYNLALNLLTYKPDCNAADDNGNGPLHHVLYHVHILTRLPGLLPGLLSAGADTNLRNREGCTPLHTLAQQPSSDSVEQYFGDLVRLLVSHGAKIDARDSHGCTPLFRLVSKNHAKPIIEEVEILRAASASLDTVDGKGRTVLHELLNTLLHWSPYDSKLLLYRYFVDEGVSPFAVDFEGNTLCHEIARLRYTNSDSEDVYEILGELDRAGLNMDQPNYAGQTPLHIACQIRSMQYVSCYSAETSCLKWLLKKSKAIDAADSQGLRPIHYAASVSDCAVHILLRAGADPFVSTKEGMNSLHIASRCRRSNAIGRLLEWMTKLDSSRVKESVNQKDISEHTPLQYACRSGRTESVALLLEVGAEIEPRYSDCLEEQPGTPWLPPIFQCAFFKQEEHLWGVKSSDKNGLGASALTINDKSRPIHDDDGESKSDHDDSDSTCSSDMVFHHLNYTVRCEDIIQMLLKAGANLYTESHCGDKLLFDAMQYAANHRDDYATELLCRIHDEIQGAEKPEPYSHLILMGKARRQSDTKLLREANPVRVGEANWDAVEMFLAERQYALIKDLYKAGADFKRPGDNGRLVLQEFVERGMADLLDECCSPDDVAVFDDPKQQIQHDDEDKITNYFAPLVTVACGRDLPSMDVLRVLVEKKGASVNARMGVEDWSHGGLAPLHILAGSMTWWHVAQAIPYLISKGADIEAVDHRGRTPLHAALETEGCITQTQREGSELMVHDRVRKLLELGADANALDSHGANCLSKAQGNEDLVKLLISYGARISTGAIVEAIRPPNLAVLEALLSTEGASDLVKSWSQKLDLPEDDNSHFNQPLFLASSTNNDSIRSTHDRMKARLVGIKAMEALLAAGASPYDTFAERVIDRHQLPTLNQLPILPNLVASSCWHRHESDPGQLEEQTDRHNSDKTIVHEVLSRYRTYEPILDMPGLDLEHRDASGRTLFLACCRRTERVQIRGDGGRIMTDGTTDALVPLLERGADPTAVDSSGRNALHHLLGSELSFKDRLTALENLETVIPTLVSQADSFGYYPLHYGLSSFGVTLTGSVPISPGTPIWIEYLLSHGADVAVVDGAGNNMLHYLASRLTELSNVLAVEHTMSLFKRITESGVDVNARNKAGQAPIHFLFSDYDQGRSRMRKSWDIDWQRFDESGFDRVMAMLDDLGVDWQARDAKGRTVLHFMPSRRAYIFKQTMAREVDPLAEDAEGRTSLDMAASCGNKEVLAMFQRDTSDAVAE</sequence>
<dbReference type="EMBL" id="JAANBB010000081">
    <property type="protein sequence ID" value="KAF7551279.1"/>
    <property type="molecule type" value="Genomic_DNA"/>
</dbReference>
<accession>A0A9P5HCN7</accession>
<feature type="domain" description="Nephrocystin 3-like N-terminal" evidence="5">
    <location>
        <begin position="67"/>
        <end position="226"/>
    </location>
</feature>
<protein>
    <recommendedName>
        <fullName evidence="5">Nephrocystin 3-like N-terminal domain-containing protein</fullName>
    </recommendedName>
</protein>
<feature type="repeat" description="ANK" evidence="3">
    <location>
        <begin position="590"/>
        <end position="616"/>
    </location>
</feature>
<dbReference type="SUPFAM" id="SSF48403">
    <property type="entry name" value="Ankyrin repeat"/>
    <property type="match status" value="7"/>
</dbReference>
<reference evidence="6" key="1">
    <citation type="submission" date="2020-03" db="EMBL/GenBank/DDBJ databases">
        <title>Draft Genome Sequence of Cylindrodendrum hubeiense.</title>
        <authorList>
            <person name="Buettner E."/>
            <person name="Kellner H."/>
        </authorList>
    </citation>
    <scope>NUCLEOTIDE SEQUENCE</scope>
    <source>
        <strain evidence="6">IHI 201604</strain>
    </source>
</reference>
<evidence type="ECO:0000256" key="1">
    <source>
        <dbReference type="ARBA" id="ARBA00022737"/>
    </source>
</evidence>
<dbReference type="InterPro" id="IPR036770">
    <property type="entry name" value="Ankyrin_rpt-contain_sf"/>
</dbReference>
<dbReference type="Proteomes" id="UP000722485">
    <property type="component" value="Unassembled WGS sequence"/>
</dbReference>
<feature type="region of interest" description="Disordered" evidence="4">
    <location>
        <begin position="1272"/>
        <end position="1299"/>
    </location>
</feature>
<feature type="repeat" description="ANK" evidence="3">
    <location>
        <begin position="697"/>
        <end position="729"/>
    </location>
</feature>
<proteinExistence type="predicted"/>